<protein>
    <recommendedName>
        <fullName evidence="10">Rab5-interacting protein</fullName>
    </recommendedName>
</protein>
<dbReference type="PANTHER" id="PTHR12906:SF0">
    <property type="entry name" value="GEL COMPLEX SUBUNIT OPTI"/>
    <property type="match status" value="1"/>
</dbReference>
<gene>
    <name evidence="8" type="ORF">WJX72_008885</name>
</gene>
<evidence type="ECO:0000256" key="2">
    <source>
        <dbReference type="ARBA" id="ARBA00009436"/>
    </source>
</evidence>
<dbReference type="PANTHER" id="PTHR12906">
    <property type="entry name" value="PROTEIN C20ORF24 RAB5-INTERACTING PROTEIN"/>
    <property type="match status" value="1"/>
</dbReference>
<dbReference type="AlphaFoldDB" id="A0AAW1R8J7"/>
<dbReference type="Pfam" id="PF07019">
    <property type="entry name" value="EMC6"/>
    <property type="match status" value="1"/>
</dbReference>
<reference evidence="8 9" key="1">
    <citation type="journal article" date="2024" name="Nat. Commun.">
        <title>Phylogenomics reveals the evolutionary origins of lichenization in chlorophyte algae.</title>
        <authorList>
            <person name="Puginier C."/>
            <person name="Libourel C."/>
            <person name="Otte J."/>
            <person name="Skaloud P."/>
            <person name="Haon M."/>
            <person name="Grisel S."/>
            <person name="Petersen M."/>
            <person name="Berrin J.G."/>
            <person name="Delaux P.M."/>
            <person name="Dal Grande F."/>
            <person name="Keller J."/>
        </authorList>
    </citation>
    <scope>NUCLEOTIDE SEQUENCE [LARGE SCALE GENOMIC DNA]</scope>
    <source>
        <strain evidence="8 9">SAG 2043</strain>
    </source>
</reference>
<proteinExistence type="inferred from homology"/>
<sequence>MQGAVTNLRQTWEKEEMLDAIYWLRHLLALPCGIVWGVAGLTGAYALLSFVALMGVATLAWYRTQGIDEEDFGGHQVLQAEGLGPATALFLLTWIITYSFVRF</sequence>
<keyword evidence="9" id="KW-1185">Reference proteome</keyword>
<evidence type="ECO:0000313" key="8">
    <source>
        <dbReference type="EMBL" id="KAK9829961.1"/>
    </source>
</evidence>
<evidence type="ECO:0000256" key="3">
    <source>
        <dbReference type="ARBA" id="ARBA00022692"/>
    </source>
</evidence>
<evidence type="ECO:0000256" key="5">
    <source>
        <dbReference type="ARBA" id="ARBA00022989"/>
    </source>
</evidence>
<evidence type="ECO:0000256" key="7">
    <source>
        <dbReference type="SAM" id="Phobius"/>
    </source>
</evidence>
<comment type="similarity">
    <text evidence="2">Belongs to the EMC6 family.</text>
</comment>
<organism evidence="8 9">
    <name type="scientific">[Myrmecia] bisecta</name>
    <dbReference type="NCBI Taxonomy" id="41462"/>
    <lineage>
        <taxon>Eukaryota</taxon>
        <taxon>Viridiplantae</taxon>
        <taxon>Chlorophyta</taxon>
        <taxon>core chlorophytes</taxon>
        <taxon>Trebouxiophyceae</taxon>
        <taxon>Trebouxiales</taxon>
        <taxon>Trebouxiaceae</taxon>
        <taxon>Myrmecia</taxon>
    </lineage>
</organism>
<evidence type="ECO:0000313" key="9">
    <source>
        <dbReference type="Proteomes" id="UP001489004"/>
    </source>
</evidence>
<accession>A0AAW1R8J7</accession>
<evidence type="ECO:0000256" key="6">
    <source>
        <dbReference type="ARBA" id="ARBA00023136"/>
    </source>
</evidence>
<feature type="transmembrane region" description="Helical" evidence="7">
    <location>
        <begin position="45"/>
        <end position="62"/>
    </location>
</feature>
<name>A0AAW1R8J7_9CHLO</name>
<dbReference type="GO" id="GO:0005789">
    <property type="term" value="C:endoplasmic reticulum membrane"/>
    <property type="evidence" value="ECO:0007669"/>
    <property type="project" value="UniProtKB-SubCell"/>
</dbReference>
<evidence type="ECO:0000256" key="4">
    <source>
        <dbReference type="ARBA" id="ARBA00022824"/>
    </source>
</evidence>
<comment type="subcellular location">
    <subcellularLocation>
        <location evidence="1">Endoplasmic reticulum membrane</location>
        <topology evidence="1">Multi-pass membrane protein</topology>
    </subcellularLocation>
</comment>
<dbReference type="InterPro" id="IPR010742">
    <property type="entry name" value="RCAF1"/>
</dbReference>
<feature type="transmembrane region" description="Helical" evidence="7">
    <location>
        <begin position="82"/>
        <end position="101"/>
    </location>
</feature>
<keyword evidence="4" id="KW-0256">Endoplasmic reticulum</keyword>
<dbReference type="EMBL" id="JALJOR010000001">
    <property type="protein sequence ID" value="KAK9829961.1"/>
    <property type="molecule type" value="Genomic_DNA"/>
</dbReference>
<evidence type="ECO:0008006" key="10">
    <source>
        <dbReference type="Google" id="ProtNLM"/>
    </source>
</evidence>
<evidence type="ECO:0000256" key="1">
    <source>
        <dbReference type="ARBA" id="ARBA00004477"/>
    </source>
</evidence>
<dbReference type="Proteomes" id="UP001489004">
    <property type="component" value="Unassembled WGS sequence"/>
</dbReference>
<comment type="caution">
    <text evidence="8">The sequence shown here is derived from an EMBL/GenBank/DDBJ whole genome shotgun (WGS) entry which is preliminary data.</text>
</comment>
<keyword evidence="6 7" id="KW-0472">Membrane</keyword>
<keyword evidence="5 7" id="KW-1133">Transmembrane helix</keyword>
<dbReference type="GO" id="GO:0097250">
    <property type="term" value="P:mitochondrial respirasome assembly"/>
    <property type="evidence" value="ECO:0007669"/>
    <property type="project" value="InterPro"/>
</dbReference>
<dbReference type="GO" id="GO:0005739">
    <property type="term" value="C:mitochondrion"/>
    <property type="evidence" value="ECO:0007669"/>
    <property type="project" value="GOC"/>
</dbReference>
<dbReference type="InterPro" id="IPR029008">
    <property type="entry name" value="EMC6-like"/>
</dbReference>
<keyword evidence="3 7" id="KW-0812">Transmembrane</keyword>